<dbReference type="AlphaFoldDB" id="Q2W6P0"/>
<proteinExistence type="inferred from homology"/>
<organism evidence="7 8">
    <name type="scientific">Paramagnetospirillum magneticum (strain ATCC 700264 / AMB-1)</name>
    <name type="common">Magnetospirillum magneticum</name>
    <dbReference type="NCBI Taxonomy" id="342108"/>
    <lineage>
        <taxon>Bacteria</taxon>
        <taxon>Pseudomonadati</taxon>
        <taxon>Pseudomonadota</taxon>
        <taxon>Alphaproteobacteria</taxon>
        <taxon>Rhodospirillales</taxon>
        <taxon>Magnetospirillaceae</taxon>
        <taxon>Paramagnetospirillum</taxon>
    </lineage>
</organism>
<feature type="transmembrane region" description="Helical" evidence="6">
    <location>
        <begin position="179"/>
        <end position="202"/>
    </location>
</feature>
<dbReference type="Proteomes" id="UP000007058">
    <property type="component" value="Chromosome"/>
</dbReference>
<dbReference type="PANTHER" id="PTHR31632:SF2">
    <property type="entry name" value="PLASMA MEMBRANE IRON PERMEASE"/>
    <property type="match status" value="1"/>
</dbReference>
<evidence type="ECO:0000256" key="3">
    <source>
        <dbReference type="ARBA" id="ARBA00022692"/>
    </source>
</evidence>
<gene>
    <name evidence="7" type="ordered locus">amb1681</name>
</gene>
<dbReference type="PANTHER" id="PTHR31632">
    <property type="entry name" value="IRON TRANSPORTER FTH1"/>
    <property type="match status" value="1"/>
</dbReference>
<evidence type="ECO:0000256" key="5">
    <source>
        <dbReference type="ARBA" id="ARBA00023136"/>
    </source>
</evidence>
<protein>
    <submittedName>
        <fullName evidence="7">High-affinity Fe2+/Pb2+ permease</fullName>
    </submittedName>
</protein>
<evidence type="ECO:0000313" key="8">
    <source>
        <dbReference type="Proteomes" id="UP000007058"/>
    </source>
</evidence>
<dbReference type="OrthoDB" id="7260758at2"/>
<feature type="transmembrane region" description="Helical" evidence="6">
    <location>
        <begin position="38"/>
        <end position="57"/>
    </location>
</feature>
<dbReference type="Pfam" id="PF03239">
    <property type="entry name" value="FTR1"/>
    <property type="match status" value="1"/>
</dbReference>
<keyword evidence="8" id="KW-1185">Reference proteome</keyword>
<comment type="subcellular location">
    <subcellularLocation>
        <location evidence="1">Membrane</location>
        <topology evidence="1">Multi-pass membrane protein</topology>
    </subcellularLocation>
</comment>
<reference evidence="7 8" key="1">
    <citation type="journal article" date="2005" name="DNA Res.">
        <title>Complete genome sequence of the facultative anaerobic magnetotactic bacterium Magnetospirillum sp. strain AMB-1.</title>
        <authorList>
            <person name="Matsunaga T."/>
            <person name="Okamura Y."/>
            <person name="Fukuda Y."/>
            <person name="Wahyudi A.T."/>
            <person name="Murase Y."/>
            <person name="Takeyama H."/>
        </authorList>
    </citation>
    <scope>NUCLEOTIDE SEQUENCE [LARGE SCALE GENOMIC DNA]</scope>
    <source>
        <strain evidence="8">ATCC 700264 / AMB-1</strain>
    </source>
</reference>
<dbReference type="GO" id="GO:0015093">
    <property type="term" value="F:ferrous iron transmembrane transporter activity"/>
    <property type="evidence" value="ECO:0007669"/>
    <property type="project" value="TreeGrafter"/>
</dbReference>
<dbReference type="KEGG" id="mag:amb1681"/>
<evidence type="ECO:0000313" key="7">
    <source>
        <dbReference type="EMBL" id="BAE50485.1"/>
    </source>
</evidence>
<name>Q2W6P0_PARM1</name>
<dbReference type="EMBL" id="AP007255">
    <property type="protein sequence ID" value="BAE50485.1"/>
    <property type="molecule type" value="Genomic_DNA"/>
</dbReference>
<dbReference type="HOGENOM" id="CLU_077905_0_1_5"/>
<feature type="transmembrane region" description="Helical" evidence="6">
    <location>
        <begin position="247"/>
        <end position="265"/>
    </location>
</feature>
<sequence length="269" mass="27580">MLASAVIVFREVLEAALIVGIVLAATKGLAGSRRWVTAGILAGLLGSAVIAGSAEALSDALSGMGQELFNASILGVAVLMLGWHTVWMSSHGREMAAEMKRVGHAVVVGARPLSVLAVVVGVAVLREGAETVLFVFGISTAEEGGKMATIAGCAVGLGAGITVGTLLYRGLLAIPTRHLFSVTTWLVTLLAAGMAAQAVTYLSAAGVIEMAPQPLWDTSWLLSETSIGGRLLHTLVGYMDRPSAVQLLAYGATLLGITALARVAGRQHA</sequence>
<comment type="similarity">
    <text evidence="2">Belongs to the oxidase-dependent Fe transporter (OFeT) (TC 9.A.10.1) family.</text>
</comment>
<evidence type="ECO:0000256" key="1">
    <source>
        <dbReference type="ARBA" id="ARBA00004141"/>
    </source>
</evidence>
<evidence type="ECO:0000256" key="6">
    <source>
        <dbReference type="SAM" id="Phobius"/>
    </source>
</evidence>
<dbReference type="STRING" id="342108.amb1681"/>
<dbReference type="GO" id="GO:0033573">
    <property type="term" value="C:high-affinity iron permease complex"/>
    <property type="evidence" value="ECO:0007669"/>
    <property type="project" value="InterPro"/>
</dbReference>
<evidence type="ECO:0000256" key="4">
    <source>
        <dbReference type="ARBA" id="ARBA00022989"/>
    </source>
</evidence>
<dbReference type="RefSeq" id="WP_011384090.1">
    <property type="nucleotide sequence ID" value="NC_007626.1"/>
</dbReference>
<feature type="transmembrane region" description="Helical" evidence="6">
    <location>
        <begin position="69"/>
        <end position="90"/>
    </location>
</feature>
<keyword evidence="3 6" id="KW-0812">Transmembrane</keyword>
<dbReference type="InterPro" id="IPR004923">
    <property type="entry name" value="FTR1/Fip1/EfeU"/>
</dbReference>
<evidence type="ECO:0000256" key="2">
    <source>
        <dbReference type="ARBA" id="ARBA00008333"/>
    </source>
</evidence>
<accession>Q2W6P0</accession>
<keyword evidence="4 6" id="KW-1133">Transmembrane helix</keyword>
<feature type="transmembrane region" description="Helical" evidence="6">
    <location>
        <begin position="145"/>
        <end position="167"/>
    </location>
</feature>
<keyword evidence="5 6" id="KW-0472">Membrane</keyword>
<feature type="transmembrane region" description="Helical" evidence="6">
    <location>
        <begin position="102"/>
        <end position="125"/>
    </location>
</feature>